<sequence length="111" mass="12377">MKTAFKYLVAAILAFLALSVVAMLMLRAGVDLVALDERLQGLFDVFRLAHLVAWLALFVRWPAAIDWCIGKGWLRSQDRAVWYGLKAKIMTALAAYILIVVVGPARLFSIL</sequence>
<accession>A0A3M6QZV8</accession>
<dbReference type="AlphaFoldDB" id="A0A3M6QZV8"/>
<gene>
    <name evidence="2" type="ORF">D8I35_03250</name>
</gene>
<proteinExistence type="predicted"/>
<keyword evidence="1" id="KW-1133">Transmembrane helix</keyword>
<reference evidence="2 3" key="1">
    <citation type="submission" date="2018-10" db="EMBL/GenBank/DDBJ databases">
        <title>Draft genome of Cortibacter populi DSM10536.</title>
        <authorList>
            <person name="Bernier A.-M."/>
            <person name="Bernard K."/>
        </authorList>
    </citation>
    <scope>NUCLEOTIDE SEQUENCE [LARGE SCALE GENOMIC DNA]</scope>
    <source>
        <strain evidence="2 3">DSM 105136</strain>
    </source>
</reference>
<evidence type="ECO:0000313" key="3">
    <source>
        <dbReference type="Proteomes" id="UP000278006"/>
    </source>
</evidence>
<comment type="caution">
    <text evidence="2">The sequence shown here is derived from an EMBL/GenBank/DDBJ whole genome shotgun (WGS) entry which is preliminary data.</text>
</comment>
<dbReference type="EMBL" id="RDQO01000001">
    <property type="protein sequence ID" value="RMX08149.1"/>
    <property type="molecule type" value="Genomic_DNA"/>
</dbReference>
<feature type="transmembrane region" description="Helical" evidence="1">
    <location>
        <begin position="89"/>
        <end position="108"/>
    </location>
</feature>
<protein>
    <submittedName>
        <fullName evidence="2">Uncharacterized protein</fullName>
    </submittedName>
</protein>
<organism evidence="2 3">
    <name type="scientific">Corticibacter populi</name>
    <dbReference type="NCBI Taxonomy" id="1550736"/>
    <lineage>
        <taxon>Bacteria</taxon>
        <taxon>Pseudomonadati</taxon>
        <taxon>Pseudomonadota</taxon>
        <taxon>Betaproteobacteria</taxon>
        <taxon>Burkholderiales</taxon>
        <taxon>Comamonadaceae</taxon>
        <taxon>Corticibacter</taxon>
    </lineage>
</organism>
<dbReference type="Proteomes" id="UP000278006">
    <property type="component" value="Unassembled WGS sequence"/>
</dbReference>
<feature type="transmembrane region" description="Helical" evidence="1">
    <location>
        <begin position="48"/>
        <end position="69"/>
    </location>
</feature>
<feature type="transmembrane region" description="Helical" evidence="1">
    <location>
        <begin position="7"/>
        <end position="28"/>
    </location>
</feature>
<evidence type="ECO:0000313" key="2">
    <source>
        <dbReference type="EMBL" id="RMX08149.1"/>
    </source>
</evidence>
<evidence type="ECO:0000256" key="1">
    <source>
        <dbReference type="SAM" id="Phobius"/>
    </source>
</evidence>
<keyword evidence="1" id="KW-0472">Membrane</keyword>
<name>A0A3M6QZV8_9BURK</name>
<keyword evidence="3" id="KW-1185">Reference proteome</keyword>
<keyword evidence="1" id="KW-0812">Transmembrane</keyword>